<proteinExistence type="predicted"/>
<evidence type="ECO:0000313" key="2">
    <source>
        <dbReference type="EMBL" id="CAE4568863.1"/>
    </source>
</evidence>
<organism evidence="2">
    <name type="scientific">Alexandrium monilatum</name>
    <dbReference type="NCBI Taxonomy" id="311494"/>
    <lineage>
        <taxon>Eukaryota</taxon>
        <taxon>Sar</taxon>
        <taxon>Alveolata</taxon>
        <taxon>Dinophyceae</taxon>
        <taxon>Gonyaulacales</taxon>
        <taxon>Pyrocystaceae</taxon>
        <taxon>Alexandrium</taxon>
    </lineage>
</organism>
<feature type="compositionally biased region" description="Pro residues" evidence="1">
    <location>
        <begin position="102"/>
        <end position="113"/>
    </location>
</feature>
<accession>A0A7S4UHY9</accession>
<feature type="compositionally biased region" description="Basic and acidic residues" evidence="1">
    <location>
        <begin position="67"/>
        <end position="79"/>
    </location>
</feature>
<evidence type="ECO:0000256" key="1">
    <source>
        <dbReference type="SAM" id="MobiDB-lite"/>
    </source>
</evidence>
<name>A0A7S4UHY9_9DINO</name>
<feature type="compositionally biased region" description="Polar residues" evidence="1">
    <location>
        <begin position="81"/>
        <end position="95"/>
    </location>
</feature>
<reference evidence="2" key="1">
    <citation type="submission" date="2021-01" db="EMBL/GenBank/DDBJ databases">
        <authorList>
            <person name="Corre E."/>
            <person name="Pelletier E."/>
            <person name="Niang G."/>
            <person name="Scheremetjew M."/>
            <person name="Finn R."/>
            <person name="Kale V."/>
            <person name="Holt S."/>
            <person name="Cochrane G."/>
            <person name="Meng A."/>
            <person name="Brown T."/>
            <person name="Cohen L."/>
        </authorList>
    </citation>
    <scope>NUCLEOTIDE SEQUENCE</scope>
    <source>
        <strain evidence="2">CCMP3105</strain>
    </source>
</reference>
<feature type="region of interest" description="Disordered" evidence="1">
    <location>
        <begin position="50"/>
        <end position="113"/>
    </location>
</feature>
<sequence length="113" mass="12190">MEAPARAPRPRELRKTEPTWFSGALLAAPAAPTRERLQPMSALASRLGSHTTVLGGPQRHVLPSSNESHRAAERPRRETALAQNQRSQECSSPASAQRLGGLPPPWPCTSTPP</sequence>
<dbReference type="AlphaFoldDB" id="A0A7S4UHY9"/>
<gene>
    <name evidence="2" type="ORF">AMON00008_LOCUS8482</name>
</gene>
<dbReference type="EMBL" id="HBNR01013131">
    <property type="protein sequence ID" value="CAE4568863.1"/>
    <property type="molecule type" value="Transcribed_RNA"/>
</dbReference>
<protein>
    <submittedName>
        <fullName evidence="2">Uncharacterized protein</fullName>
    </submittedName>
</protein>